<reference evidence="2 3" key="1">
    <citation type="submission" date="2024-03" db="EMBL/GenBank/DDBJ databases">
        <authorList>
            <person name="Brejova B."/>
        </authorList>
    </citation>
    <scope>NUCLEOTIDE SEQUENCE [LARGE SCALE GENOMIC DNA]</scope>
    <source>
        <strain evidence="2 3">CBS 14171</strain>
    </source>
</reference>
<keyword evidence="1" id="KW-0812">Transmembrane</keyword>
<evidence type="ECO:0000313" key="3">
    <source>
        <dbReference type="Proteomes" id="UP001497383"/>
    </source>
</evidence>
<name>A0ABP0ZD13_9ASCO</name>
<sequence length="203" mass="23106">MFCRNIKKNSNAGTELCLLCLDFIRLISPLVDTNRLEQLLFWKTRATLLHFTFICCSSAKSELQVSDWKQVKSWSDNLIRELDELKVQSEEWLECYKQIHSFCFQAELVVGSTEQCTEIIERTSSLAPKVCASSLELFATLITHSKRSMSRKLKSELLLSVINVAFGIANPSCCATSSIAKRIRSFLDLSDDSQEPERERLVA</sequence>
<accession>A0ABP0ZD13</accession>
<evidence type="ECO:0000256" key="1">
    <source>
        <dbReference type="SAM" id="Phobius"/>
    </source>
</evidence>
<dbReference type="RefSeq" id="XP_066827251.1">
    <property type="nucleotide sequence ID" value="XM_066973206.1"/>
</dbReference>
<proteinExistence type="predicted"/>
<keyword evidence="1" id="KW-0472">Membrane</keyword>
<evidence type="ECO:0000313" key="2">
    <source>
        <dbReference type="EMBL" id="CAK9435586.1"/>
    </source>
</evidence>
<keyword evidence="3" id="KW-1185">Reference proteome</keyword>
<protein>
    <submittedName>
        <fullName evidence="2">Uncharacterized protein</fullName>
    </submittedName>
</protein>
<organism evidence="2 3">
    <name type="scientific">Lodderomyces beijingensis</name>
    <dbReference type="NCBI Taxonomy" id="1775926"/>
    <lineage>
        <taxon>Eukaryota</taxon>
        <taxon>Fungi</taxon>
        <taxon>Dikarya</taxon>
        <taxon>Ascomycota</taxon>
        <taxon>Saccharomycotina</taxon>
        <taxon>Pichiomycetes</taxon>
        <taxon>Debaryomycetaceae</taxon>
        <taxon>Candida/Lodderomyces clade</taxon>
        <taxon>Lodderomyces</taxon>
    </lineage>
</organism>
<gene>
    <name evidence="2" type="ORF">LODBEIA_P03130</name>
</gene>
<feature type="transmembrane region" description="Helical" evidence="1">
    <location>
        <begin position="157"/>
        <end position="180"/>
    </location>
</feature>
<dbReference type="GeneID" id="92205509"/>
<dbReference type="Proteomes" id="UP001497383">
    <property type="component" value="Chromosome 1"/>
</dbReference>
<dbReference type="EMBL" id="OZ022405">
    <property type="protein sequence ID" value="CAK9435586.1"/>
    <property type="molecule type" value="Genomic_DNA"/>
</dbReference>
<keyword evidence="1" id="KW-1133">Transmembrane helix</keyword>